<dbReference type="VEuPathDB" id="FungiDB:CLCR_03209"/>
<proteinExistence type="predicted"/>
<comment type="caution">
    <text evidence="1">The sequence shown here is derived from an EMBL/GenBank/DDBJ whole genome shotgun (WGS) entry which is preliminary data.</text>
</comment>
<sequence length="96" mass="10767">MVMVKGSGRFECIVETDCVVVKQIPTEKGYVSHARYASYHSVPENFVIVVWMALAPYVEKAFLAMLRLINSHRCEIPWIFSEILNTVSGSSSLGLD</sequence>
<evidence type="ECO:0000313" key="2">
    <source>
        <dbReference type="Proteomes" id="UP000094526"/>
    </source>
</evidence>
<accession>A0A1C1D1S1</accession>
<reference evidence="2" key="1">
    <citation type="submission" date="2015-07" db="EMBL/GenBank/DDBJ databases">
        <authorList>
            <person name="Teixeira M.M."/>
            <person name="Souza R.C."/>
            <person name="Almeida L.G."/>
            <person name="Vicente V.A."/>
            <person name="de Hoog S."/>
            <person name="Bocca A.L."/>
            <person name="de Almeida S.R."/>
            <person name="Vasconcelos A.T."/>
            <person name="Felipe M.S."/>
        </authorList>
    </citation>
    <scope>NUCLEOTIDE SEQUENCE [LARGE SCALE GENOMIC DNA]</scope>
    <source>
        <strain evidence="2">KSF</strain>
    </source>
</reference>
<name>A0A1C1D1S1_9EURO</name>
<evidence type="ECO:0000313" key="1">
    <source>
        <dbReference type="EMBL" id="OCT54598.1"/>
    </source>
</evidence>
<organism evidence="1 2">
    <name type="scientific">Cladophialophora carrionii</name>
    <dbReference type="NCBI Taxonomy" id="86049"/>
    <lineage>
        <taxon>Eukaryota</taxon>
        <taxon>Fungi</taxon>
        <taxon>Dikarya</taxon>
        <taxon>Ascomycota</taxon>
        <taxon>Pezizomycotina</taxon>
        <taxon>Eurotiomycetes</taxon>
        <taxon>Chaetothyriomycetidae</taxon>
        <taxon>Chaetothyriales</taxon>
        <taxon>Herpotrichiellaceae</taxon>
        <taxon>Cladophialophora</taxon>
    </lineage>
</organism>
<keyword evidence="2" id="KW-1185">Reference proteome</keyword>
<gene>
    <name evidence="1" type="ORF">CLCR_03209</name>
</gene>
<dbReference type="EMBL" id="LGRB01000003">
    <property type="protein sequence ID" value="OCT54598.1"/>
    <property type="molecule type" value="Genomic_DNA"/>
</dbReference>
<dbReference type="Proteomes" id="UP000094526">
    <property type="component" value="Unassembled WGS sequence"/>
</dbReference>
<dbReference type="AlphaFoldDB" id="A0A1C1D1S1"/>
<protein>
    <submittedName>
        <fullName evidence="1">Uncharacterized protein</fullName>
    </submittedName>
</protein>